<proteinExistence type="predicted"/>
<evidence type="ECO:0000313" key="2">
    <source>
        <dbReference type="EMBL" id="MFC4259843.1"/>
    </source>
</evidence>
<feature type="transmembrane region" description="Helical" evidence="1">
    <location>
        <begin position="56"/>
        <end position="85"/>
    </location>
</feature>
<keyword evidence="1" id="KW-0472">Membrane</keyword>
<evidence type="ECO:0000256" key="1">
    <source>
        <dbReference type="SAM" id="Phobius"/>
    </source>
</evidence>
<dbReference type="EC" id="2.7.7.41" evidence="2"/>
<feature type="transmembrane region" description="Helical" evidence="1">
    <location>
        <begin position="227"/>
        <end position="246"/>
    </location>
</feature>
<dbReference type="GO" id="GO:0004605">
    <property type="term" value="F:phosphatidate cytidylyltransferase activity"/>
    <property type="evidence" value="ECO:0007669"/>
    <property type="project" value="UniProtKB-EC"/>
</dbReference>
<keyword evidence="2" id="KW-0548">Nucleotidyltransferase</keyword>
<name>A0ABV8QKB7_9GAMM</name>
<reference evidence="3" key="1">
    <citation type="journal article" date="2019" name="Int. J. Syst. Evol. Microbiol.">
        <title>The Global Catalogue of Microorganisms (GCM) 10K type strain sequencing project: providing services to taxonomists for standard genome sequencing and annotation.</title>
        <authorList>
            <consortium name="The Broad Institute Genomics Platform"/>
            <consortium name="The Broad Institute Genome Sequencing Center for Infectious Disease"/>
            <person name="Wu L."/>
            <person name="Ma J."/>
        </authorList>
    </citation>
    <scope>NUCLEOTIDE SEQUENCE [LARGE SCALE GENOMIC DNA]</scope>
    <source>
        <strain evidence="3">CECT 7297</strain>
    </source>
</reference>
<accession>A0ABV8QKB7</accession>
<gene>
    <name evidence="2" type="ORF">ACFOZ5_12455</name>
</gene>
<dbReference type="RefSeq" id="WP_379887768.1">
    <property type="nucleotide sequence ID" value="NZ_JBHSDI010000015.1"/>
</dbReference>
<feature type="transmembrane region" description="Helical" evidence="1">
    <location>
        <begin position="252"/>
        <end position="273"/>
    </location>
</feature>
<protein>
    <submittedName>
        <fullName evidence="2">Phosphatidate cytidylyltransferase</fullName>
        <ecNumber evidence="2">2.7.7.41</ecNumber>
    </submittedName>
</protein>
<dbReference type="PANTHER" id="PTHR43535">
    <property type="entry name" value="PHOSPHATIDATE CYTIDYLYLTRANSFERASE"/>
    <property type="match status" value="1"/>
</dbReference>
<feature type="transmembrane region" description="Helical" evidence="1">
    <location>
        <begin position="187"/>
        <end position="207"/>
    </location>
</feature>
<dbReference type="Pfam" id="PF01148">
    <property type="entry name" value="CTP_transf_1"/>
    <property type="match status" value="1"/>
</dbReference>
<feature type="transmembrane region" description="Helical" evidence="1">
    <location>
        <begin position="121"/>
        <end position="143"/>
    </location>
</feature>
<dbReference type="PANTHER" id="PTHR43535:SF1">
    <property type="entry name" value="PHOSPHATIDATE CYTIDYLYLTRANSFERASE"/>
    <property type="match status" value="1"/>
</dbReference>
<feature type="transmembrane region" description="Helical" evidence="1">
    <location>
        <begin position="155"/>
        <end position="175"/>
    </location>
</feature>
<evidence type="ECO:0000313" key="3">
    <source>
        <dbReference type="Proteomes" id="UP001595798"/>
    </source>
</evidence>
<dbReference type="Proteomes" id="UP001595798">
    <property type="component" value="Unassembled WGS sequence"/>
</dbReference>
<keyword evidence="2" id="KW-0808">Transferase</keyword>
<keyword evidence="3" id="KW-1185">Reference proteome</keyword>
<feature type="transmembrane region" description="Helical" evidence="1">
    <location>
        <begin position="97"/>
        <end position="115"/>
    </location>
</feature>
<sequence length="318" mass="35454">MDLSFLLILSLPASIQYAMLGVLLLLVAGSVAERLLASRMAADAHRELRQRINSWWVMVGVIFVVLIIGRFASLVFFAVLSFLALREFFSILPVRHTDRRVILALYLMIPLHYYWIALEWYGVFIIFIPVYLFLFIPFALLMLGETKGFIRSATSYQWAVMTTVFAISHVAYLLILPGDTNPAGGPIGLVLYLLFLTQFNDVAQYLWGKTLGKRKIVPKISPNKTWAGFLGGVSTTMALGMVLAPWLTPLSWFEGLGAGLLIGVAGFVGDLTVSATKRDLGIKDTGQLIPGHGGVLDRTDSLMYTAPLFFHFVYYLKY</sequence>
<dbReference type="EMBL" id="JBHSDI010000015">
    <property type="protein sequence ID" value="MFC4259843.1"/>
    <property type="molecule type" value="Genomic_DNA"/>
</dbReference>
<keyword evidence="1" id="KW-1133">Transmembrane helix</keyword>
<comment type="caution">
    <text evidence="2">The sequence shown here is derived from an EMBL/GenBank/DDBJ whole genome shotgun (WGS) entry which is preliminary data.</text>
</comment>
<organism evidence="2 3">
    <name type="scientific">Marinobacter lacisalsi</name>
    <dbReference type="NCBI Taxonomy" id="475979"/>
    <lineage>
        <taxon>Bacteria</taxon>
        <taxon>Pseudomonadati</taxon>
        <taxon>Pseudomonadota</taxon>
        <taxon>Gammaproteobacteria</taxon>
        <taxon>Pseudomonadales</taxon>
        <taxon>Marinobacteraceae</taxon>
        <taxon>Marinobacter</taxon>
    </lineage>
</organism>
<keyword evidence="1" id="KW-0812">Transmembrane</keyword>